<evidence type="ECO:0000313" key="2">
    <source>
        <dbReference type="Proteomes" id="UP000250235"/>
    </source>
</evidence>
<organism evidence="1 2">
    <name type="scientific">Dorcoceras hygrometricum</name>
    <dbReference type="NCBI Taxonomy" id="472368"/>
    <lineage>
        <taxon>Eukaryota</taxon>
        <taxon>Viridiplantae</taxon>
        <taxon>Streptophyta</taxon>
        <taxon>Embryophyta</taxon>
        <taxon>Tracheophyta</taxon>
        <taxon>Spermatophyta</taxon>
        <taxon>Magnoliopsida</taxon>
        <taxon>eudicotyledons</taxon>
        <taxon>Gunneridae</taxon>
        <taxon>Pentapetalae</taxon>
        <taxon>asterids</taxon>
        <taxon>lamiids</taxon>
        <taxon>Lamiales</taxon>
        <taxon>Gesneriaceae</taxon>
        <taxon>Didymocarpoideae</taxon>
        <taxon>Trichosporeae</taxon>
        <taxon>Loxocarpinae</taxon>
        <taxon>Dorcoceras</taxon>
    </lineage>
</organism>
<accession>A0A2Z7BZG1</accession>
<dbReference type="AlphaFoldDB" id="A0A2Z7BZG1"/>
<name>A0A2Z7BZG1_9LAMI</name>
<sequence length="156" mass="17035">MGGGAPPDAMAACAHAASRIVRDILACLSRDGRILDAHRLRDSVTLPGRWSSADCACVRRRRALLVAREAAPGRVVAACWPAVVERCCGAGCGMLRRRCTAAASIVRRWLGAERRCWCGRASRLARRHARLPCEFFVRRSPPAAATPAMLRRFRDG</sequence>
<gene>
    <name evidence="1" type="ORF">F511_43659</name>
</gene>
<dbReference type="EMBL" id="KV000712">
    <property type="protein sequence ID" value="KZV40052.1"/>
    <property type="molecule type" value="Genomic_DNA"/>
</dbReference>
<proteinExistence type="predicted"/>
<dbReference type="Proteomes" id="UP000250235">
    <property type="component" value="Unassembled WGS sequence"/>
</dbReference>
<protein>
    <submittedName>
        <fullName evidence="1">Uncharacterized protein</fullName>
    </submittedName>
</protein>
<reference evidence="1 2" key="1">
    <citation type="journal article" date="2015" name="Proc. Natl. Acad. Sci. U.S.A.">
        <title>The resurrection genome of Boea hygrometrica: A blueprint for survival of dehydration.</title>
        <authorList>
            <person name="Xiao L."/>
            <person name="Yang G."/>
            <person name="Zhang L."/>
            <person name="Yang X."/>
            <person name="Zhao S."/>
            <person name="Ji Z."/>
            <person name="Zhou Q."/>
            <person name="Hu M."/>
            <person name="Wang Y."/>
            <person name="Chen M."/>
            <person name="Xu Y."/>
            <person name="Jin H."/>
            <person name="Xiao X."/>
            <person name="Hu G."/>
            <person name="Bao F."/>
            <person name="Hu Y."/>
            <person name="Wan P."/>
            <person name="Li L."/>
            <person name="Deng X."/>
            <person name="Kuang T."/>
            <person name="Xiang C."/>
            <person name="Zhu J.K."/>
            <person name="Oliver M.J."/>
            <person name="He Y."/>
        </authorList>
    </citation>
    <scope>NUCLEOTIDE SEQUENCE [LARGE SCALE GENOMIC DNA]</scope>
    <source>
        <strain evidence="2">cv. XS01</strain>
    </source>
</reference>
<keyword evidence="2" id="KW-1185">Reference proteome</keyword>
<evidence type="ECO:0000313" key="1">
    <source>
        <dbReference type="EMBL" id="KZV40052.1"/>
    </source>
</evidence>